<dbReference type="Proteomes" id="UP000217790">
    <property type="component" value="Unassembled WGS sequence"/>
</dbReference>
<dbReference type="AlphaFoldDB" id="A0A2H3DF48"/>
<evidence type="ECO:0000313" key="2">
    <source>
        <dbReference type="EMBL" id="PBK87727.1"/>
    </source>
</evidence>
<dbReference type="EMBL" id="KZ293677">
    <property type="protein sequence ID" value="PBK87727.1"/>
    <property type="molecule type" value="Genomic_DNA"/>
</dbReference>
<name>A0A2H3DF48_ARMGA</name>
<sequence length="162" mass="18256">MNKGEYAHLVLTLDTTDYETQPEERAGNWVLSNTDLGDWGLKCVKREPAASVRSGPMGIPSTQQRILAVPTSSQRLNDGECRLCAVEFAHCESAAVRKRRHPSDATSQSTHSSRPPSKRRRTEATRQEVTSLRRQLESEREARRALQKKNSTLEEEVLTLRA</sequence>
<evidence type="ECO:0000256" key="1">
    <source>
        <dbReference type="SAM" id="MobiDB-lite"/>
    </source>
</evidence>
<proteinExistence type="predicted"/>
<feature type="region of interest" description="Disordered" evidence="1">
    <location>
        <begin position="94"/>
        <end position="162"/>
    </location>
</feature>
<feature type="compositionally biased region" description="Basic and acidic residues" evidence="1">
    <location>
        <begin position="134"/>
        <end position="144"/>
    </location>
</feature>
<dbReference type="OrthoDB" id="2928420at2759"/>
<dbReference type="InParanoid" id="A0A2H3DF48"/>
<organism evidence="2 3">
    <name type="scientific">Armillaria gallica</name>
    <name type="common">Bulbous honey fungus</name>
    <name type="synonym">Armillaria bulbosa</name>
    <dbReference type="NCBI Taxonomy" id="47427"/>
    <lineage>
        <taxon>Eukaryota</taxon>
        <taxon>Fungi</taxon>
        <taxon>Dikarya</taxon>
        <taxon>Basidiomycota</taxon>
        <taxon>Agaricomycotina</taxon>
        <taxon>Agaricomycetes</taxon>
        <taxon>Agaricomycetidae</taxon>
        <taxon>Agaricales</taxon>
        <taxon>Marasmiineae</taxon>
        <taxon>Physalacriaceae</taxon>
        <taxon>Armillaria</taxon>
    </lineage>
</organism>
<reference evidence="3" key="1">
    <citation type="journal article" date="2017" name="Nat. Ecol. Evol.">
        <title>Genome expansion and lineage-specific genetic innovations in the forest pathogenic fungi Armillaria.</title>
        <authorList>
            <person name="Sipos G."/>
            <person name="Prasanna A.N."/>
            <person name="Walter M.C."/>
            <person name="O'Connor E."/>
            <person name="Balint B."/>
            <person name="Krizsan K."/>
            <person name="Kiss B."/>
            <person name="Hess J."/>
            <person name="Varga T."/>
            <person name="Slot J."/>
            <person name="Riley R."/>
            <person name="Boka B."/>
            <person name="Rigling D."/>
            <person name="Barry K."/>
            <person name="Lee J."/>
            <person name="Mihaltcheva S."/>
            <person name="LaButti K."/>
            <person name="Lipzen A."/>
            <person name="Waldron R."/>
            <person name="Moloney N.M."/>
            <person name="Sperisen C."/>
            <person name="Kredics L."/>
            <person name="Vagvoelgyi C."/>
            <person name="Patrignani A."/>
            <person name="Fitzpatrick D."/>
            <person name="Nagy I."/>
            <person name="Doyle S."/>
            <person name="Anderson J.B."/>
            <person name="Grigoriev I.V."/>
            <person name="Gueldener U."/>
            <person name="Muensterkoetter M."/>
            <person name="Nagy L.G."/>
        </authorList>
    </citation>
    <scope>NUCLEOTIDE SEQUENCE [LARGE SCALE GENOMIC DNA]</scope>
    <source>
        <strain evidence="3">Ar21-2</strain>
    </source>
</reference>
<evidence type="ECO:0000313" key="3">
    <source>
        <dbReference type="Proteomes" id="UP000217790"/>
    </source>
</evidence>
<keyword evidence="3" id="KW-1185">Reference proteome</keyword>
<feature type="compositionally biased region" description="Polar residues" evidence="1">
    <location>
        <begin position="104"/>
        <end position="115"/>
    </location>
</feature>
<feature type="compositionally biased region" description="Acidic residues" evidence="1">
    <location>
        <begin position="153"/>
        <end position="162"/>
    </location>
</feature>
<accession>A0A2H3DF48</accession>
<protein>
    <submittedName>
        <fullName evidence="2">Uncharacterized protein</fullName>
    </submittedName>
</protein>
<gene>
    <name evidence="2" type="ORF">ARMGADRAFT_1121865</name>
</gene>